<dbReference type="RefSeq" id="WP_345932387.1">
    <property type="nucleotide sequence ID" value="NZ_JBBKTV010000003.1"/>
</dbReference>
<keyword evidence="5 7" id="KW-1133">Transmembrane helix</keyword>
<evidence type="ECO:0000256" key="1">
    <source>
        <dbReference type="ARBA" id="ARBA00004429"/>
    </source>
</evidence>
<evidence type="ECO:0000256" key="7">
    <source>
        <dbReference type="RuleBase" id="RU369079"/>
    </source>
</evidence>
<feature type="transmembrane region" description="Helical" evidence="7">
    <location>
        <begin position="29"/>
        <end position="49"/>
    </location>
</feature>
<comment type="function">
    <text evidence="7">Part of the tripartite ATP-independent periplasmic (TRAP) transport system.</text>
</comment>
<dbReference type="EMBL" id="JBBKTW010000002">
    <property type="protein sequence ID" value="MEN2987644.1"/>
    <property type="molecule type" value="Genomic_DNA"/>
</dbReference>
<evidence type="ECO:0000256" key="4">
    <source>
        <dbReference type="ARBA" id="ARBA00022692"/>
    </source>
</evidence>
<protein>
    <recommendedName>
        <fullName evidence="7">TRAP transporter large permease protein</fullName>
    </recommendedName>
</protein>
<organism evidence="9 10">
    <name type="scientific">Tistrella arctica</name>
    <dbReference type="NCBI Taxonomy" id="3133430"/>
    <lineage>
        <taxon>Bacteria</taxon>
        <taxon>Pseudomonadati</taxon>
        <taxon>Pseudomonadota</taxon>
        <taxon>Alphaproteobacteria</taxon>
        <taxon>Geminicoccales</taxon>
        <taxon>Geminicoccaceae</taxon>
        <taxon>Tistrella</taxon>
    </lineage>
</organism>
<comment type="similarity">
    <text evidence="7">Belongs to the TRAP transporter large permease family.</text>
</comment>
<reference evidence="9 10" key="1">
    <citation type="submission" date="2024-03" db="EMBL/GenBank/DDBJ databases">
        <title>High-quality draft genome sequencing of Tistrella sp. BH-R2-4.</title>
        <authorList>
            <person name="Dong C."/>
        </authorList>
    </citation>
    <scope>NUCLEOTIDE SEQUENCE [LARGE SCALE GENOMIC DNA]</scope>
    <source>
        <strain evidence="9 10">BH-R2-4</strain>
    </source>
</reference>
<feature type="transmembrane region" description="Helical" evidence="7">
    <location>
        <begin position="177"/>
        <end position="199"/>
    </location>
</feature>
<dbReference type="PANTHER" id="PTHR33362">
    <property type="entry name" value="SIALIC ACID TRAP TRANSPORTER PERMEASE PROTEIN SIAT-RELATED"/>
    <property type="match status" value="1"/>
</dbReference>
<keyword evidence="4 7" id="KW-0812">Transmembrane</keyword>
<comment type="caution">
    <text evidence="9">The sequence shown here is derived from an EMBL/GenBank/DDBJ whole genome shotgun (WGS) entry which is preliminary data.</text>
</comment>
<feature type="transmembrane region" description="Helical" evidence="7">
    <location>
        <begin position="141"/>
        <end position="165"/>
    </location>
</feature>
<keyword evidence="7" id="KW-0813">Transport</keyword>
<dbReference type="NCBIfam" id="TIGR00786">
    <property type="entry name" value="dctM"/>
    <property type="match status" value="1"/>
</dbReference>
<feature type="transmembrane region" description="Helical" evidence="7">
    <location>
        <begin position="61"/>
        <end position="80"/>
    </location>
</feature>
<feature type="domain" description="TRAP C4-dicarboxylate transport system permease DctM subunit" evidence="8">
    <location>
        <begin position="12"/>
        <end position="430"/>
    </location>
</feature>
<sequence length="439" mass="45088">MSDLAIGLVGIAGLLVAMALRVPVGLAMLVAGILGSIAIAGPIGIMAGLSTLPVEQFSNHALSIVPLFLLMGAFAGRAGLSRLLFGAARDWLGHRRGGLAMATIGACAAFGSICGSSLATAATMTRVALPEMRRHGYHDSLATGALAAGGTLGILIPPSVVLVIYAVLTGQNIDRMFIAALVPGVLAALGYMLAIRAHVALNPASAPPAARVPWRQRITGLIRIWPVVLIFTTVIGGIYAGVFTPTEGAAVGAAATGLLAWIRGGLTGGALREAIFETASGTAMIFMIVLGAAAFNGFLALTGLPMQAADAIGGLDLPPVMILAAILLLYLVLGCIMDSLSMILLTVPIFYPLIMTLDFGMSPADTAIWFGILALVVVEVGMITPPVGLNVFVINAMSGGTPMRDTFAGVIPFLVSDILRIILLVAFPAITLGLMRALY</sequence>
<keyword evidence="2" id="KW-1003">Cell membrane</keyword>
<gene>
    <name evidence="9" type="ORF">WG926_04970</name>
</gene>
<evidence type="ECO:0000256" key="3">
    <source>
        <dbReference type="ARBA" id="ARBA00022519"/>
    </source>
</evidence>
<dbReference type="PIRSF" id="PIRSF006066">
    <property type="entry name" value="HI0050"/>
    <property type="match status" value="1"/>
</dbReference>
<feature type="transmembrane region" description="Helical" evidence="7">
    <location>
        <begin position="100"/>
        <end position="129"/>
    </location>
</feature>
<evidence type="ECO:0000259" key="8">
    <source>
        <dbReference type="Pfam" id="PF06808"/>
    </source>
</evidence>
<evidence type="ECO:0000256" key="5">
    <source>
        <dbReference type="ARBA" id="ARBA00022989"/>
    </source>
</evidence>
<keyword evidence="6 7" id="KW-0472">Membrane</keyword>
<evidence type="ECO:0000313" key="10">
    <source>
        <dbReference type="Proteomes" id="UP001413721"/>
    </source>
</evidence>
<proteinExistence type="inferred from homology"/>
<dbReference type="Pfam" id="PF06808">
    <property type="entry name" value="DctM"/>
    <property type="match status" value="1"/>
</dbReference>
<keyword evidence="10" id="KW-1185">Reference proteome</keyword>
<evidence type="ECO:0000256" key="6">
    <source>
        <dbReference type="ARBA" id="ARBA00023136"/>
    </source>
</evidence>
<dbReference type="Proteomes" id="UP001413721">
    <property type="component" value="Unassembled WGS sequence"/>
</dbReference>
<dbReference type="PANTHER" id="PTHR33362:SF5">
    <property type="entry name" value="C4-DICARBOXYLATE TRAP TRANSPORTER LARGE PERMEASE PROTEIN DCTM"/>
    <property type="match status" value="1"/>
</dbReference>
<evidence type="ECO:0000256" key="2">
    <source>
        <dbReference type="ARBA" id="ARBA00022475"/>
    </source>
</evidence>
<name>A0ABU9YFT5_9PROT</name>
<feature type="transmembrane region" description="Helical" evidence="7">
    <location>
        <begin position="248"/>
        <end position="271"/>
    </location>
</feature>
<dbReference type="InterPro" id="IPR010656">
    <property type="entry name" value="DctM"/>
</dbReference>
<keyword evidence="3 7" id="KW-0997">Cell inner membrane</keyword>
<feature type="transmembrane region" description="Helical" evidence="7">
    <location>
        <begin position="283"/>
        <end position="301"/>
    </location>
</feature>
<comment type="subunit">
    <text evidence="7">The complex comprises the extracytoplasmic solute receptor protein and the two transmembrane proteins.</text>
</comment>
<feature type="transmembrane region" description="Helical" evidence="7">
    <location>
        <begin position="321"/>
        <end position="354"/>
    </location>
</feature>
<accession>A0ABU9YFT5</accession>
<dbReference type="InterPro" id="IPR004681">
    <property type="entry name" value="TRAP_DctM"/>
</dbReference>
<feature type="transmembrane region" description="Helical" evidence="7">
    <location>
        <begin position="366"/>
        <end position="387"/>
    </location>
</feature>
<feature type="transmembrane region" description="Helical" evidence="7">
    <location>
        <begin position="220"/>
        <end position="242"/>
    </location>
</feature>
<evidence type="ECO:0000313" key="9">
    <source>
        <dbReference type="EMBL" id="MEN2987644.1"/>
    </source>
</evidence>
<feature type="transmembrane region" description="Helical" evidence="7">
    <location>
        <begin position="407"/>
        <end position="434"/>
    </location>
</feature>
<comment type="subcellular location">
    <subcellularLocation>
        <location evidence="1 7">Cell inner membrane</location>
        <topology evidence="1 7">Multi-pass membrane protein</topology>
    </subcellularLocation>
</comment>